<keyword evidence="3" id="KW-1185">Reference proteome</keyword>
<dbReference type="Proteomes" id="UP001595906">
    <property type="component" value="Unassembled WGS sequence"/>
</dbReference>
<dbReference type="PANTHER" id="PTHR43162:SF1">
    <property type="entry name" value="PRESTALK A DIFFERENTIATION PROTEIN A"/>
    <property type="match status" value="1"/>
</dbReference>
<gene>
    <name evidence="2" type="ORF">ACFOW1_06470</name>
</gene>
<dbReference type="RefSeq" id="WP_379013030.1">
    <property type="nucleotide sequence ID" value="NZ_JBHSDC010000009.1"/>
</dbReference>
<dbReference type="Gene3D" id="3.90.25.10">
    <property type="entry name" value="UDP-galactose 4-epimerase, domain 1"/>
    <property type="match status" value="1"/>
</dbReference>
<dbReference type="Pfam" id="PF13460">
    <property type="entry name" value="NAD_binding_10"/>
    <property type="match status" value="1"/>
</dbReference>
<dbReference type="InterPro" id="IPR051604">
    <property type="entry name" value="Ergot_Alk_Oxidoreductase"/>
</dbReference>
<dbReference type="SUPFAM" id="SSF51735">
    <property type="entry name" value="NAD(P)-binding Rossmann-fold domains"/>
    <property type="match status" value="1"/>
</dbReference>
<organism evidence="2 3">
    <name type="scientific">Parasediminibacterium paludis</name>
    <dbReference type="NCBI Taxonomy" id="908966"/>
    <lineage>
        <taxon>Bacteria</taxon>
        <taxon>Pseudomonadati</taxon>
        <taxon>Bacteroidota</taxon>
        <taxon>Chitinophagia</taxon>
        <taxon>Chitinophagales</taxon>
        <taxon>Chitinophagaceae</taxon>
        <taxon>Parasediminibacterium</taxon>
    </lineage>
</organism>
<dbReference type="EMBL" id="JBHSDC010000009">
    <property type="protein sequence ID" value="MFC4231524.1"/>
    <property type="molecule type" value="Genomic_DNA"/>
</dbReference>
<evidence type="ECO:0000313" key="3">
    <source>
        <dbReference type="Proteomes" id="UP001595906"/>
    </source>
</evidence>
<sequence length="295" mass="31401">MNYVITGSIGHISKPVVAQLIAANHDVTVITSNTDRVTDIEALGAVAKVGSVKDIAFVTNAFAGADAVYLMIPPTWKTDNWFAEQQLVANNYVAAITANNIKYVVQLSSIGTHLRKGAGPIDGLGYLEEQLLGLQNVNTIALRPSYFFYNLFSQIGLVKQAGIFGANYGGTNEKLILVDTNDIAAVAAEKLLDLSFSGFTTQYIASDEVSTDDIAKVLGEAIGKPGTPWVTFTDEQALQGMLGAGLDAEIANGYATMGAAIRSGAIQEDYWKNKPTLGKYKLADFAKAFAAAYNA</sequence>
<name>A0ABV8PX35_9BACT</name>
<accession>A0ABV8PX35</accession>
<dbReference type="InterPro" id="IPR036291">
    <property type="entry name" value="NAD(P)-bd_dom_sf"/>
</dbReference>
<reference evidence="3" key="1">
    <citation type="journal article" date="2019" name="Int. J. Syst. Evol. Microbiol.">
        <title>The Global Catalogue of Microorganisms (GCM) 10K type strain sequencing project: providing services to taxonomists for standard genome sequencing and annotation.</title>
        <authorList>
            <consortium name="The Broad Institute Genomics Platform"/>
            <consortium name="The Broad Institute Genome Sequencing Center for Infectious Disease"/>
            <person name="Wu L."/>
            <person name="Ma J."/>
        </authorList>
    </citation>
    <scope>NUCLEOTIDE SEQUENCE [LARGE SCALE GENOMIC DNA]</scope>
    <source>
        <strain evidence="3">CECT 8010</strain>
    </source>
</reference>
<evidence type="ECO:0000259" key="1">
    <source>
        <dbReference type="Pfam" id="PF13460"/>
    </source>
</evidence>
<protein>
    <submittedName>
        <fullName evidence="2">NAD(P)H-binding protein</fullName>
    </submittedName>
</protein>
<comment type="caution">
    <text evidence="2">The sequence shown here is derived from an EMBL/GenBank/DDBJ whole genome shotgun (WGS) entry which is preliminary data.</text>
</comment>
<dbReference type="Gene3D" id="3.40.50.720">
    <property type="entry name" value="NAD(P)-binding Rossmann-like Domain"/>
    <property type="match status" value="1"/>
</dbReference>
<feature type="domain" description="NAD(P)-binding" evidence="1">
    <location>
        <begin position="7"/>
        <end position="113"/>
    </location>
</feature>
<evidence type="ECO:0000313" key="2">
    <source>
        <dbReference type="EMBL" id="MFC4231524.1"/>
    </source>
</evidence>
<proteinExistence type="predicted"/>
<dbReference type="InterPro" id="IPR016040">
    <property type="entry name" value="NAD(P)-bd_dom"/>
</dbReference>
<dbReference type="PANTHER" id="PTHR43162">
    <property type="match status" value="1"/>
</dbReference>